<keyword evidence="1" id="KW-0479">Metal-binding</keyword>
<accession>A0A9N9SB36</accession>
<dbReference type="InterPro" id="IPR051190">
    <property type="entry name" value="Baculoviral_IAP"/>
</dbReference>
<reference evidence="3" key="2">
    <citation type="submission" date="2022-10" db="EMBL/GenBank/DDBJ databases">
        <authorList>
            <consortium name="ENA_rothamsted_submissions"/>
            <consortium name="culmorum"/>
            <person name="King R."/>
        </authorList>
    </citation>
    <scope>NUCLEOTIDE SEQUENCE</scope>
</reference>
<evidence type="ECO:0000256" key="2">
    <source>
        <dbReference type="ARBA" id="ARBA00022833"/>
    </source>
</evidence>
<dbReference type="InterPro" id="IPR001370">
    <property type="entry name" value="BIR_rpt"/>
</dbReference>
<protein>
    <submittedName>
        <fullName evidence="3">Uncharacterized protein</fullName>
    </submittedName>
</protein>
<dbReference type="PROSITE" id="PS50143">
    <property type="entry name" value="BIR_REPEAT_2"/>
    <property type="match status" value="1"/>
</dbReference>
<dbReference type="PANTHER" id="PTHR46771">
    <property type="entry name" value="DETERIN"/>
    <property type="match status" value="1"/>
</dbReference>
<gene>
    <name evidence="3" type="ORF">PHAECO_LOCUS3419</name>
</gene>
<evidence type="ECO:0000313" key="4">
    <source>
        <dbReference type="Proteomes" id="UP001153737"/>
    </source>
</evidence>
<dbReference type="CDD" id="cd00022">
    <property type="entry name" value="BIR"/>
    <property type="match status" value="1"/>
</dbReference>
<reference evidence="3" key="1">
    <citation type="submission" date="2022-01" db="EMBL/GenBank/DDBJ databases">
        <authorList>
            <person name="King R."/>
        </authorList>
    </citation>
    <scope>NUCLEOTIDE SEQUENCE</scope>
</reference>
<dbReference type="SMART" id="SM00238">
    <property type="entry name" value="BIR"/>
    <property type="match status" value="1"/>
</dbReference>
<dbReference type="GO" id="GO:0046872">
    <property type="term" value="F:metal ion binding"/>
    <property type="evidence" value="ECO:0007669"/>
    <property type="project" value="UniProtKB-KW"/>
</dbReference>
<evidence type="ECO:0000313" key="3">
    <source>
        <dbReference type="EMBL" id="CAG9816362.1"/>
    </source>
</evidence>
<dbReference type="OrthoDB" id="2196114at2759"/>
<dbReference type="SUPFAM" id="SSF57924">
    <property type="entry name" value="Inhibitor of apoptosis (IAP) repeat"/>
    <property type="match status" value="1"/>
</dbReference>
<proteinExistence type="predicted"/>
<evidence type="ECO:0000256" key="1">
    <source>
        <dbReference type="ARBA" id="ARBA00022723"/>
    </source>
</evidence>
<organism evidence="3 4">
    <name type="scientific">Phaedon cochleariae</name>
    <name type="common">Mustard beetle</name>
    <dbReference type="NCBI Taxonomy" id="80249"/>
    <lineage>
        <taxon>Eukaryota</taxon>
        <taxon>Metazoa</taxon>
        <taxon>Ecdysozoa</taxon>
        <taxon>Arthropoda</taxon>
        <taxon>Hexapoda</taxon>
        <taxon>Insecta</taxon>
        <taxon>Pterygota</taxon>
        <taxon>Neoptera</taxon>
        <taxon>Endopterygota</taxon>
        <taxon>Coleoptera</taxon>
        <taxon>Polyphaga</taxon>
        <taxon>Cucujiformia</taxon>
        <taxon>Chrysomeloidea</taxon>
        <taxon>Chrysomelidae</taxon>
        <taxon>Chrysomelinae</taxon>
        <taxon>Chrysomelini</taxon>
        <taxon>Phaedon</taxon>
    </lineage>
</organism>
<dbReference type="AlphaFoldDB" id="A0A9N9SB36"/>
<name>A0A9N9SB36_PHACE</name>
<keyword evidence="4" id="KW-1185">Reference proteome</keyword>
<dbReference type="Proteomes" id="UP001153737">
    <property type="component" value="Chromosome 13"/>
</dbReference>
<keyword evidence="2" id="KW-0862">Zinc</keyword>
<dbReference type="PANTHER" id="PTHR46771:SF5">
    <property type="entry name" value="DETERIN"/>
    <property type="match status" value="1"/>
</dbReference>
<sequence>MFENSNLHLEVFVKESLQYLNEENRRKTFKKWVFTKKEVCNADKMAEAGFIYTGTKQEPDSVKCFFCAKPLDGWEATDDPWKEHLSHAPNCSFAKLQQQQDNITMETFLDLREELLYRTMDIYMDALRDYAEKAGKAMFKDICRILDK</sequence>
<dbReference type="EMBL" id="OU896719">
    <property type="protein sequence ID" value="CAG9816362.1"/>
    <property type="molecule type" value="Genomic_DNA"/>
</dbReference>
<dbReference type="Gene3D" id="1.10.1170.10">
    <property type="entry name" value="Inhibitor Of Apoptosis Protein (2mihbC-IAP-1), Chain A"/>
    <property type="match status" value="1"/>
</dbReference>
<dbReference type="Pfam" id="PF00653">
    <property type="entry name" value="BIR"/>
    <property type="match status" value="1"/>
</dbReference>